<dbReference type="InterPro" id="IPR015943">
    <property type="entry name" value="WD40/YVTN_repeat-like_dom_sf"/>
</dbReference>
<dbReference type="SMART" id="SM00320">
    <property type="entry name" value="WD40"/>
    <property type="match status" value="6"/>
</dbReference>
<dbReference type="InParanoid" id="Q4QAI4"/>
<dbReference type="InterPro" id="IPR050505">
    <property type="entry name" value="WDR55/POC1"/>
</dbReference>
<dbReference type="VEuPathDB" id="TriTrypDB:LMJFC_240022500"/>
<dbReference type="PANTHER" id="PTHR44019:SF8">
    <property type="entry name" value="POC1 CENTRIOLAR PROTEIN HOMOLOG"/>
    <property type="match status" value="1"/>
</dbReference>
<dbReference type="GO" id="GO:0005840">
    <property type="term" value="C:ribosome"/>
    <property type="evidence" value="ECO:0007669"/>
    <property type="project" value="UniProtKB-KW"/>
</dbReference>
<feature type="repeat" description="WD" evidence="4">
    <location>
        <begin position="1024"/>
        <end position="1065"/>
    </location>
</feature>
<feature type="compositionally biased region" description="Polar residues" evidence="5">
    <location>
        <begin position="2060"/>
        <end position="2081"/>
    </location>
</feature>
<keyword evidence="2" id="KW-0677">Repeat</keyword>
<feature type="region of interest" description="Disordered" evidence="5">
    <location>
        <begin position="287"/>
        <end position="348"/>
    </location>
</feature>
<dbReference type="STRING" id="5664.Q4QAI4"/>
<feature type="compositionally biased region" description="Acidic residues" evidence="5">
    <location>
        <begin position="958"/>
        <end position="967"/>
    </location>
</feature>
<keyword evidence="8" id="KW-1185">Reference proteome</keyword>
<feature type="compositionally biased region" description="Low complexity" evidence="5">
    <location>
        <begin position="859"/>
        <end position="871"/>
    </location>
</feature>
<dbReference type="InterPro" id="IPR036322">
    <property type="entry name" value="WD40_repeat_dom_sf"/>
</dbReference>
<feature type="region of interest" description="Disordered" evidence="5">
    <location>
        <begin position="2614"/>
        <end position="2641"/>
    </location>
</feature>
<feature type="compositionally biased region" description="Low complexity" evidence="5">
    <location>
        <begin position="2346"/>
        <end position="2366"/>
    </location>
</feature>
<evidence type="ECO:0000313" key="8">
    <source>
        <dbReference type="Proteomes" id="UP000000542"/>
    </source>
</evidence>
<proteinExistence type="predicted"/>
<keyword evidence="3" id="KW-0687">Ribonucleoprotein</keyword>
<feature type="region of interest" description="Disordered" evidence="5">
    <location>
        <begin position="2726"/>
        <end position="2754"/>
    </location>
</feature>
<dbReference type="PROSITE" id="PS50082">
    <property type="entry name" value="WD_REPEATS_2"/>
    <property type="match status" value="1"/>
</dbReference>
<keyword evidence="6" id="KW-1133">Transmembrane helix</keyword>
<evidence type="ECO:0000256" key="4">
    <source>
        <dbReference type="PROSITE-ProRule" id="PRU00221"/>
    </source>
</evidence>
<feature type="region of interest" description="Disordered" evidence="5">
    <location>
        <begin position="475"/>
        <end position="517"/>
    </location>
</feature>
<keyword evidence="3" id="KW-0689">Ribosomal protein</keyword>
<dbReference type="RefSeq" id="XP_001683664.1">
    <property type="nucleotide sequence ID" value="XM_001683612.1"/>
</dbReference>
<dbReference type="Proteomes" id="UP000000542">
    <property type="component" value="Chromosome 24"/>
</dbReference>
<keyword evidence="1 4" id="KW-0853">WD repeat</keyword>
<feature type="transmembrane region" description="Helical" evidence="6">
    <location>
        <begin position="18"/>
        <end position="39"/>
    </location>
</feature>
<feature type="compositionally biased region" description="Polar residues" evidence="5">
    <location>
        <begin position="1513"/>
        <end position="1528"/>
    </location>
</feature>
<evidence type="ECO:0000256" key="6">
    <source>
        <dbReference type="SAM" id="Phobius"/>
    </source>
</evidence>
<keyword evidence="6" id="KW-0472">Membrane</keyword>
<feature type="region of interest" description="Disordered" evidence="5">
    <location>
        <begin position="2335"/>
        <end position="2366"/>
    </location>
</feature>
<feature type="compositionally biased region" description="Polar residues" evidence="5">
    <location>
        <begin position="2307"/>
        <end position="2322"/>
    </location>
</feature>
<keyword evidence="6" id="KW-0812">Transmembrane</keyword>
<feature type="region of interest" description="Disordered" evidence="5">
    <location>
        <begin position="2877"/>
        <end position="2964"/>
    </location>
</feature>
<dbReference type="eggNOG" id="ENOG502QR71">
    <property type="taxonomic scope" value="Eukaryota"/>
</dbReference>
<reference evidence="7 8" key="2">
    <citation type="journal article" date="2011" name="Genome Res.">
        <title>Chromosome and gene copy number variation allow major structural change between species and strains of Leishmania.</title>
        <authorList>
            <person name="Rogers M.B."/>
            <person name="Hilley J.D."/>
            <person name="Dickens N.J."/>
            <person name="Wilkes J."/>
            <person name="Bates P.A."/>
            <person name="Depledge D.P."/>
            <person name="Harris D."/>
            <person name="Her Y."/>
            <person name="Herzyk P."/>
            <person name="Imamura H."/>
            <person name="Otto T.D."/>
            <person name="Sanders M."/>
            <person name="Seeger K."/>
            <person name="Dujardin J.C."/>
            <person name="Berriman M."/>
            <person name="Smith D.F."/>
            <person name="Hertz-Fowler C."/>
            <person name="Mottram J.C."/>
        </authorList>
    </citation>
    <scope>NUCLEOTIDE SEQUENCE [LARGE SCALE GENOMIC DNA]</scope>
    <source>
        <strain evidence="8">MHOM/IL/81/Friedlin</strain>
    </source>
</reference>
<gene>
    <name evidence="7" type="ORF">LMJF_24_1470</name>
</gene>
<dbReference type="GeneID" id="5652314"/>
<protein>
    <submittedName>
        <fullName evidence="7">Uncharacterized protein</fullName>
    </submittedName>
</protein>
<dbReference type="VEuPathDB" id="TriTrypDB:LmjF.24.1470"/>
<name>Q4QAI4_LEIMA</name>
<organism evidence="7 8">
    <name type="scientific">Leishmania major</name>
    <dbReference type="NCBI Taxonomy" id="5664"/>
    <lineage>
        <taxon>Eukaryota</taxon>
        <taxon>Discoba</taxon>
        <taxon>Euglenozoa</taxon>
        <taxon>Kinetoplastea</taxon>
        <taxon>Metakinetoplastina</taxon>
        <taxon>Trypanosomatida</taxon>
        <taxon>Trypanosomatidae</taxon>
        <taxon>Leishmaniinae</taxon>
        <taxon>Leishmania</taxon>
    </lineage>
</organism>
<feature type="region of interest" description="Disordered" evidence="5">
    <location>
        <begin position="2303"/>
        <end position="2322"/>
    </location>
</feature>
<feature type="region of interest" description="Disordered" evidence="5">
    <location>
        <begin position="927"/>
        <end position="971"/>
    </location>
</feature>
<evidence type="ECO:0000256" key="3">
    <source>
        <dbReference type="ARBA" id="ARBA00022980"/>
    </source>
</evidence>
<feature type="compositionally biased region" description="Low complexity" evidence="5">
    <location>
        <begin position="2877"/>
        <end position="2907"/>
    </location>
</feature>
<feature type="compositionally biased region" description="Low complexity" evidence="5">
    <location>
        <begin position="2736"/>
        <end position="2749"/>
    </location>
</feature>
<feature type="region of interest" description="Disordered" evidence="5">
    <location>
        <begin position="1506"/>
        <end position="1528"/>
    </location>
</feature>
<evidence type="ECO:0000256" key="2">
    <source>
        <dbReference type="ARBA" id="ARBA00022737"/>
    </source>
</evidence>
<accession>Q4QAI4</accession>
<feature type="compositionally biased region" description="Low complexity" evidence="5">
    <location>
        <begin position="483"/>
        <end position="492"/>
    </location>
</feature>
<dbReference type="EMBL" id="FR796420">
    <property type="protein sequence ID" value="CAJ05053.1"/>
    <property type="molecule type" value="Genomic_DNA"/>
</dbReference>
<dbReference type="InterPro" id="IPR019775">
    <property type="entry name" value="WD40_repeat_CS"/>
</dbReference>
<dbReference type="VEuPathDB" id="TriTrypDB:LMJLV39_240021600"/>
<dbReference type="VEuPathDB" id="TriTrypDB:LMJSD75_240021000"/>
<feature type="compositionally biased region" description="Polar residues" evidence="5">
    <location>
        <begin position="671"/>
        <end position="682"/>
    </location>
</feature>
<evidence type="ECO:0000256" key="1">
    <source>
        <dbReference type="ARBA" id="ARBA00022574"/>
    </source>
</evidence>
<reference evidence="7 8" key="1">
    <citation type="journal article" date="2005" name="Science">
        <title>The genome of the kinetoplastid parasite, Leishmania major.</title>
        <authorList>
            <person name="Ivens A.C."/>
            <person name="Peacock C.S."/>
            <person name="Worthey E.A."/>
            <person name="Murphy L."/>
            <person name="Aggarwal G."/>
            <person name="Berriman M."/>
            <person name="Sisk E."/>
            <person name="Rajandream M.A."/>
            <person name="Adlem E."/>
            <person name="Aert R."/>
            <person name="Anupama A."/>
            <person name="Apostolou Z."/>
            <person name="Attipoe P."/>
            <person name="Bason N."/>
            <person name="Bauser C."/>
            <person name="Beck A."/>
            <person name="Beverley S.M."/>
            <person name="Bianchettin G."/>
            <person name="Borzym K."/>
            <person name="Bothe G."/>
            <person name="Bruschi C.V."/>
            <person name="Collins M."/>
            <person name="Cadag E."/>
            <person name="Ciarloni L."/>
            <person name="Clayton C."/>
            <person name="Coulson R.M."/>
            <person name="Cronin A."/>
            <person name="Cruz A.K."/>
            <person name="Davies R.M."/>
            <person name="De Gaudenzi J."/>
            <person name="Dobson D.E."/>
            <person name="Duesterhoeft A."/>
            <person name="Fazelina G."/>
            <person name="Fosker N."/>
            <person name="Frasch A.C."/>
            <person name="Fraser A."/>
            <person name="Fuchs M."/>
            <person name="Gabel C."/>
            <person name="Goble A."/>
            <person name="Goffeau A."/>
            <person name="Harris D."/>
            <person name="Hertz-Fowler C."/>
            <person name="Hilbert H."/>
            <person name="Horn D."/>
            <person name="Huang Y."/>
            <person name="Klages S."/>
            <person name="Knights A."/>
            <person name="Kube M."/>
            <person name="Larke N."/>
            <person name="Litvin L."/>
            <person name="Lord A."/>
            <person name="Louie T."/>
            <person name="Marra M."/>
            <person name="Masuy D."/>
            <person name="Matthews K."/>
            <person name="Michaeli S."/>
            <person name="Mottram J.C."/>
            <person name="Muller-Auer S."/>
            <person name="Munden H."/>
            <person name="Nelson S."/>
            <person name="Norbertczak H."/>
            <person name="Oliver K."/>
            <person name="O'neil S."/>
            <person name="Pentony M."/>
            <person name="Pohl T.M."/>
            <person name="Price C."/>
            <person name="Purnelle B."/>
            <person name="Quail M.A."/>
            <person name="Rabbinowitsch E."/>
            <person name="Reinhardt R."/>
            <person name="Rieger M."/>
            <person name="Rinta J."/>
            <person name="Robben J."/>
            <person name="Robertson L."/>
            <person name="Ruiz J.C."/>
            <person name="Rutter S."/>
            <person name="Saunders D."/>
            <person name="Schafer M."/>
            <person name="Schein J."/>
            <person name="Schwartz D.C."/>
            <person name="Seeger K."/>
            <person name="Seyler A."/>
            <person name="Sharp S."/>
            <person name="Shin H."/>
            <person name="Sivam D."/>
            <person name="Squares R."/>
            <person name="Squares S."/>
            <person name="Tosato V."/>
            <person name="Vogt C."/>
            <person name="Volckaert G."/>
            <person name="Wambutt R."/>
            <person name="Warren T."/>
            <person name="Wedler H."/>
            <person name="Woodward J."/>
            <person name="Zhou S."/>
            <person name="Zimmermann W."/>
            <person name="Smith D.F."/>
            <person name="Blackwell J.M."/>
            <person name="Stuart K.D."/>
            <person name="Barrell B."/>
            <person name="Myler P.J."/>
        </authorList>
    </citation>
    <scope>NUCLEOTIDE SEQUENCE [LARGE SCALE GENOMIC DNA]</scope>
    <source>
        <strain evidence="8">MHOM/IL/81/Friedlin</strain>
    </source>
</reference>
<sequence length="3092" mass="324282">MLSAIPSSLCCCFYRQRFLYLFISLDLLCLSLLLPVAAMRIRVFISLIRWDAHTHTHTHTRRRARLLQGGLEEHHRFELNAAIALVRRSVDPLPSPRRFALLCACRLRTVCLRHRLSSLPPGTLPRRWLPPSPASSLLALSTRTISAGRGRVCASLLKTHSVCTSWAVCPVMERTEFVDSTYRGGGGGRGGEALLMNESSSLQRTARARAHAAQYLMDIENACMPLLPDDPEKRISLHRQLRGRYNPTQIPLSSLSCAAYLSASDVAQLAALFRQYSLFSSEVVNTLDRDDSSGGGSGKTSAEGKGKAAVAAAATATSAKAPKSRPRSFGRDSEATPQSPSTVCPTVAAAPRPPVVLDAMHGKTGMGVLQCVARQRRPPASPPERPLSSASPSAAGFVAAAAGAAVTPSFSASPSVRRAEGEPVARTLTEMAAADRRELAEPFTSESNDAALTTGWLVELLLEMVIENSAHSANASVGGGGAASAAAGVASGQTLTPPGASLPQPRPSTGSHHHYNNGNVTHVAPACFNSATMVCQTRRHDARVDQLRCFKAELTAWAERLAQKCDEREHRAAWHQCVAQEEVLQRYQACVLQSQASRLMGASSTGAPGGTAGALSSRPKMLSFVNFEPAGTLANSKVGSSVSPCRNGGAGGRSNVSWGPSHVVKVVSPDATKTPTTRSTLCPSPPGSAARLIEPSGDPQSNTLHAAAEQQPEISTHSDTSDADEVLSMHNNDNAGGLAHPSFPVEMLHSTVSSLAGSMAVLPSNAAGLGASVAPPSMSVSVTGVNGAAADQSLLAAKARLTAPALKDLLQQPAQLYAYLWTSSAAARLAEGEERCQHHQRVRMVRGAQPPPSRGGDKSTSGSSASPTESAVGTRRSRAAAVQHLVCWSDVASNLLMGLETTWLSQRHDAAYARVPTALLEDLSEMTAPKRGGSSHHIGAGSDAHTVPRSFTSTHEDGSDDDSDSLDDGVALGGGANSGAGVAGSGQACRRRLHKSGLGNDAVALQQRAVLFNSLGAAAETTLGALHSEAADHILASPTWKYTVTSSKDGLLKVWDTTSGQFVSTILNIGQSWVLTMTFLHSGEFLMVATSAAEITVVNFPAGGVLLKLRGCTSLATAVPQVKQPSTFFTKRYGLKPGECGRHKPTCSDGGGWLGAAAAARLMEYAEGESEPIVARPIVGYVTPTSAFFDAEMGFFFFGTMSGMVGCVDLTAVLSRTALHAAAAGAGWAYPLQVYGAVLAHPEVLPPEMGAASTPASEMPLPSLDSTATYSRLPAVGHRKTRISSPFSLAAAGMTAATTSGGLPVNGLFFCGVGHCIISSDPDGGIMRTSFTAAADTLDYALGTPTMVMATAKPIRFMVSCASGRRFVTVHSDRRAFLWAVGRTLTECVHQYPQEAYDIIDVCFMPPHQQVAMLMSDHSIRIYDERGSRPLTSILPPRGSSSRVEDMASMTLKCSANDVDGCLTYLQTTQRLVCGLRGPVLYEPAARAPARGGASISTVEALEMPAATDMPERNSNPTDAGAASSTEGMQVEEVTLPPSLSSLGSSLSLPPLPQSALPFSTPTSTALAATQKATTLSPRRSRIASVSASMGSSTYGGMRGVGGDTAGIETEKAKAAAAAAQEEVWRQRQLNAALHKCHQRLQPHQTHSSAVIGLLLDPGRGELHSFSTDTWCVWYYETGKRLRAPLHVPRAAEKELAVRSRRALLTCCSWSTEGRTRVLVGTRDSRVLTLDARLVSVMSATDPFTRSVRGPTSGASSPMLLADKDVGVISSTGCRTLLCSGHVCEVRRYEVTGPPKPSGEENFISMRVELPSTSTAVAPSPTHGGGTVATVAPAAAAVKDTKCTTSATRGGCSDTTITACCVVRESHLCLGTADTQLFFYRMVDRSSPVHVEVLCDAHGVPDVGRVVSLNYLNDLAHDMLLAVVDTGILFLYSYTLQRTLGRHTFPTLGSQMILTAVPTFTSRGHTRGHQQQEHYITSVAVAREVVGAPQSSLLMMACGDSAGYVHVVPFAHLLAEVLNTTSRDKGASSAARVPKSHELRVSASFRASRSGVSSLELLATNPSKPTVATPSHASTELPSTERTTAATSTAMPSTVQFSEPHLLVFAAGFDGNVRVFSLSPNTPQQDLLPLPHFAPATSTSTWSAVTTSPQLPQPVATSANYTRVSHSRTVVPNLPERSSSFRTVGGGRASLPNHAVGAMCYEAKTVGLCGVDTWDLWDPHTFSDIEQAAVITQAHSDGHIGFVLPSILDDVDDSEGNVEGCGVAGNAVSAPGARIAAVGVDSTAATTESGAVLLYDILRRSKKQKPGSPTTAVGTYAQQPLHQSRLAATTTGVAADGATPRQCGSAPRSRSPPSSTRMATPAATAAVADTRAAAAWSGKGDADTNDGPVRYPGCCTSAAPPLPPPLPAHFTPHTIGELVRDALPYSWSRSSSVRDVVAASSSPLGPPMQDAAGCVRDGHIYGVLSPIPRPRAMRNPLIRVYPLALLRQMGLLHPLDTTPDVDPETGLLVLISAHDAFKPWKTRLLRTESASTATAAPNLMATSPMTSVKSVHSALATAEASRLPSAAETNGTDTVINVPRCSYTLSSSHSFSEASGFLCPRRITATAWPTPLSLTPNHTRSAGAEAEAGWRNSSTGADDAEPETSVFLTEGGVDWTRPSFCTATPASSMCSPLCAVGTATLAGELSSASRRTTTEEEKTAVAGADGLQRVAIRPPSTTEWKMVSDAVRDSGEASSRRSISSANPSSALAWSNRSRPPLLPPASLTSAQSLAKQKLTYLRGALGGVDAEVLRMREDQMMLAHMAARLDCSRQVPLPAHGNATAAMDGTWTHSPPMSTPVLGEYTSRLIRLWRQRAGDAVVEAVAAALTALGAEEAAETHSSAAAAEDTGTTTSAGATTTSAMSHTAAARAREPKLGSGSFPTRGLKAGGKGAPGKAMLSPRQRDPTVMVSSSRSERRSSHGGQANPQTAYASMLQAGASTTFGLELLALSLPNEPQAAPTRARRCTGRGAAASLSAGAAAAPPRRGARAAVSAAAATAVSSKAAPHLETRLPMIALQQDVQPIRVCLPSTLRADEGERMWLRRFEAAFNSVDK</sequence>
<evidence type="ECO:0000313" key="7">
    <source>
        <dbReference type="EMBL" id="CAJ05053.1"/>
    </source>
</evidence>
<evidence type="ECO:0000256" key="5">
    <source>
        <dbReference type="SAM" id="MobiDB-lite"/>
    </source>
</evidence>
<dbReference type="Gene3D" id="2.130.10.10">
    <property type="entry name" value="YVTN repeat-like/Quinoprotein amine dehydrogenase"/>
    <property type="match status" value="2"/>
</dbReference>
<dbReference type="SUPFAM" id="SSF50978">
    <property type="entry name" value="WD40 repeat-like"/>
    <property type="match status" value="2"/>
</dbReference>
<dbReference type="InterPro" id="IPR001680">
    <property type="entry name" value="WD40_rpt"/>
</dbReference>
<dbReference type="OMA" id="VCEVRRY"/>
<dbReference type="HOGENOM" id="CLU_225816_0_0_1"/>
<dbReference type="KEGG" id="lma:LMJF_24_1470"/>
<feature type="region of interest" description="Disordered" evidence="5">
    <location>
        <begin position="636"/>
        <end position="657"/>
    </location>
</feature>
<feature type="region of interest" description="Disordered" evidence="5">
    <location>
        <begin position="841"/>
        <end position="875"/>
    </location>
</feature>
<feature type="region of interest" description="Disordered" evidence="5">
    <location>
        <begin position="671"/>
        <end position="738"/>
    </location>
</feature>
<dbReference type="GO" id="GO:0005737">
    <property type="term" value="C:cytoplasm"/>
    <property type="evidence" value="ECO:0000266"/>
    <property type="project" value="GeneDB"/>
</dbReference>
<feature type="compositionally biased region" description="Low complexity" evidence="5">
    <location>
        <begin position="299"/>
        <end position="321"/>
    </location>
</feature>
<feature type="region of interest" description="Disordered" evidence="5">
    <location>
        <begin position="2056"/>
        <end position="2081"/>
    </location>
</feature>
<feature type="compositionally biased region" description="Basic and acidic residues" evidence="5">
    <location>
        <begin position="2726"/>
        <end position="2735"/>
    </location>
</feature>
<dbReference type="PROSITE" id="PS00678">
    <property type="entry name" value="WD_REPEATS_1"/>
    <property type="match status" value="1"/>
</dbReference>
<dbReference type="PANTHER" id="PTHR44019">
    <property type="entry name" value="WD REPEAT-CONTAINING PROTEIN 55"/>
    <property type="match status" value="1"/>
</dbReference>